<comment type="subunit">
    <text evidence="13">Subunit of dynactin, a multiprotein complex part of a tripartite complex with dynein and a adapter, such as BICDL1, BICD2 or HOOK3. The dynactin complex is built around ACTR1A/ACTB filament and consists of an actin-related filament composed of a shoulder domain, a pointed end and a barbed end. Its length is defined by its flexible shoulder domain. The soulder is composed of 2 DCTN1 subunits, 4 DCTN2 and 2 DCTN3. The 4 DCNT2 (via N-terminus) bind the ACTR1A filament and act as molecular rulers to determine the length. The pointed end is important for binding dynein-dynactin cargo adapters. Consists of 4 subunits: ACTR10, DCNT4, DCTN5 and DCTN6. The barbed end is composed of a CAPZA1:CAPZB heterodimers, which binds ACTR1A/ACTB filament and dynactin and stabilizes dynactin. Interacts with ATP7B, but not ATP7A, in a copper-dependent manner. Interacts with ANK2; this interaction is required for localization at costameres. Interacts with N4BP2L1.</text>
</comment>
<gene>
    <name evidence="14" type="ORF">B0T10DRAFT_431993</name>
</gene>
<dbReference type="PANTHER" id="PTHR13034:SF2">
    <property type="entry name" value="DYNACTIN SUBUNIT 4"/>
    <property type="match status" value="1"/>
</dbReference>
<evidence type="ECO:0000256" key="5">
    <source>
        <dbReference type="ARBA" id="ARBA00022499"/>
    </source>
</evidence>
<proteinExistence type="inferred from homology"/>
<evidence type="ECO:0000256" key="3">
    <source>
        <dbReference type="ARBA" id="ARBA00004657"/>
    </source>
</evidence>
<dbReference type="PANTHER" id="PTHR13034">
    <property type="entry name" value="DYNACTIN P62 SUBUNIT"/>
    <property type="match status" value="1"/>
</dbReference>
<dbReference type="AlphaFoldDB" id="A0A9P9AW21"/>
<evidence type="ECO:0000256" key="9">
    <source>
        <dbReference type="ARBA" id="ARBA00023054"/>
    </source>
</evidence>
<keyword evidence="6" id="KW-0597">Phosphoprotein</keyword>
<keyword evidence="5" id="KW-1017">Isopeptide bond</keyword>
<comment type="similarity">
    <text evidence="11">Belongs to the dynactin subunit 4 family.</text>
</comment>
<comment type="caution">
    <text evidence="14">The sequence shown here is derived from an EMBL/GenBank/DDBJ whole genome shotgun (WGS) entry which is preliminary data.</text>
</comment>
<keyword evidence="9" id="KW-0175">Coiled coil</keyword>
<reference evidence="14 15" key="1">
    <citation type="journal article" date="2021" name="Nat. Commun.">
        <title>Genetic determinants of endophytism in the Arabidopsis root mycobiome.</title>
        <authorList>
            <person name="Mesny F."/>
            <person name="Miyauchi S."/>
            <person name="Thiergart T."/>
            <person name="Pickel B."/>
            <person name="Atanasova L."/>
            <person name="Karlsson M."/>
            <person name="Huettel B."/>
            <person name="Barry K.W."/>
            <person name="Haridas S."/>
            <person name="Chen C."/>
            <person name="Bauer D."/>
            <person name="Andreopoulos W."/>
            <person name="Pangilinan J."/>
            <person name="LaButti K."/>
            <person name="Riley R."/>
            <person name="Lipzen A."/>
            <person name="Clum A."/>
            <person name="Drula E."/>
            <person name="Henrissat B."/>
            <person name="Kohler A."/>
            <person name="Grigoriev I.V."/>
            <person name="Martin F.M."/>
            <person name="Hacquard S."/>
        </authorList>
    </citation>
    <scope>NUCLEOTIDE SEQUENCE [LARGE SCALE GENOMIC DNA]</scope>
    <source>
        <strain evidence="14 15">MPI-CAGE-CH-0241</strain>
    </source>
</reference>
<comment type="subcellular location">
    <subcellularLocation>
        <location evidence="1">Cytoplasm</location>
        <location evidence="1">Cytoskeleton</location>
        <location evidence="1">Microtubule organizing center</location>
        <location evidence="1">Centrosome</location>
    </subcellularLocation>
    <subcellularLocation>
        <location evidence="2">Cytoplasm</location>
        <location evidence="2">Cytoskeleton</location>
        <location evidence="2">Stress fiber</location>
    </subcellularLocation>
    <subcellularLocation>
        <location evidence="3">Cytoplasm</location>
        <location evidence="3">Myofibril</location>
    </subcellularLocation>
</comment>
<dbReference type="Proteomes" id="UP000777438">
    <property type="component" value="Unassembled WGS sequence"/>
</dbReference>
<dbReference type="OrthoDB" id="283815at2759"/>
<dbReference type="Pfam" id="PF05502">
    <property type="entry name" value="Dynactin_p62"/>
    <property type="match status" value="1"/>
</dbReference>
<evidence type="ECO:0000256" key="11">
    <source>
        <dbReference type="ARBA" id="ARBA00034776"/>
    </source>
</evidence>
<organism evidence="14 15">
    <name type="scientific">Thelonectria olida</name>
    <dbReference type="NCBI Taxonomy" id="1576542"/>
    <lineage>
        <taxon>Eukaryota</taxon>
        <taxon>Fungi</taxon>
        <taxon>Dikarya</taxon>
        <taxon>Ascomycota</taxon>
        <taxon>Pezizomycotina</taxon>
        <taxon>Sordariomycetes</taxon>
        <taxon>Hypocreomycetidae</taxon>
        <taxon>Hypocreales</taxon>
        <taxon>Nectriaceae</taxon>
        <taxon>Thelonectria</taxon>
    </lineage>
</organism>
<dbReference type="EMBL" id="JAGPYM010000002">
    <property type="protein sequence ID" value="KAH6898249.1"/>
    <property type="molecule type" value="Genomic_DNA"/>
</dbReference>
<keyword evidence="7" id="KW-0832">Ubl conjugation</keyword>
<keyword evidence="10" id="KW-0206">Cytoskeleton</keyword>
<evidence type="ECO:0000256" key="10">
    <source>
        <dbReference type="ARBA" id="ARBA00023212"/>
    </source>
</evidence>
<keyword evidence="4" id="KW-0963">Cytoplasm</keyword>
<evidence type="ECO:0000313" key="14">
    <source>
        <dbReference type="EMBL" id="KAH6898249.1"/>
    </source>
</evidence>
<evidence type="ECO:0000256" key="6">
    <source>
        <dbReference type="ARBA" id="ARBA00022553"/>
    </source>
</evidence>
<evidence type="ECO:0000256" key="4">
    <source>
        <dbReference type="ARBA" id="ARBA00022490"/>
    </source>
</evidence>
<evidence type="ECO:0000313" key="15">
    <source>
        <dbReference type="Proteomes" id="UP000777438"/>
    </source>
</evidence>
<name>A0A9P9AW21_9HYPO</name>
<keyword evidence="8" id="KW-0007">Acetylation</keyword>
<dbReference type="InterPro" id="IPR008603">
    <property type="entry name" value="DCTN4"/>
</dbReference>
<dbReference type="GO" id="GO:0005869">
    <property type="term" value="C:dynactin complex"/>
    <property type="evidence" value="ECO:0007669"/>
    <property type="project" value="InterPro"/>
</dbReference>
<protein>
    <recommendedName>
        <fullName evidence="12">Dynactin subunit 4</fullName>
    </recommendedName>
</protein>
<keyword evidence="15" id="KW-1185">Reference proteome</keyword>
<evidence type="ECO:0000256" key="8">
    <source>
        <dbReference type="ARBA" id="ARBA00022990"/>
    </source>
</evidence>
<evidence type="ECO:0000256" key="7">
    <source>
        <dbReference type="ARBA" id="ARBA00022843"/>
    </source>
</evidence>
<accession>A0A9P9AW21</accession>
<sequence>MAPVIPYTYIQCPCSEASPVDLADNPDSLETVEDDEPSFDPRAPRSNYSLYPLEYLLYCEDCQQIRCPRCVNEEVVTYYCPHCLFEVPSSNLRSEGNRCTRSCFQCPVCIAPLQSISLGPSQDASHLSSEGTMSHTYGLFCPYCNWTSSDVGIEFDRPSGIHSQLSKINNGGERKLTAKELKERRKENPEDPPIPDDQLDSDLQFSTLKSFYQTQLADANASLSNMQFDSIGFSSPAALTRIMSLYTGHGHSGRKRQGHPDVMREALTTEEGLKVADLDESAAIKKLQQGGWDETVSTQQNVEQSEAVRFQDQLRPIPYLLRTKRSKRCSVCRHIISKPENKVQSTRFKIRLVAKSYIPNITIRALHPTIPPVPTTHRPQFQEEPPLDPLKPYHYILTFKNPLFDNIKVTLATPYTTPGRFSSKVTVLCPQFEVDANTDMWDDALKDDGRDRRRKGEESNGQLEAGKIWERGRNWVSIILEVVPPSLRPENQPPGQADKGPLKEDEDILEIPMFVRMEWEVDAQQDVGSSLGKDKEGKEKRELAYWCVLGVGRISHD</sequence>
<evidence type="ECO:0000256" key="2">
    <source>
        <dbReference type="ARBA" id="ARBA00004529"/>
    </source>
</evidence>
<evidence type="ECO:0000256" key="12">
    <source>
        <dbReference type="ARBA" id="ARBA00034864"/>
    </source>
</evidence>
<evidence type="ECO:0000256" key="1">
    <source>
        <dbReference type="ARBA" id="ARBA00004300"/>
    </source>
</evidence>
<dbReference type="GO" id="GO:0001725">
    <property type="term" value="C:stress fiber"/>
    <property type="evidence" value="ECO:0007669"/>
    <property type="project" value="UniProtKB-SubCell"/>
</dbReference>
<evidence type="ECO:0000256" key="13">
    <source>
        <dbReference type="ARBA" id="ARBA00093507"/>
    </source>
</evidence>